<protein>
    <submittedName>
        <fullName evidence="1">Uncharacterized protein</fullName>
    </submittedName>
</protein>
<evidence type="ECO:0000313" key="2">
    <source>
        <dbReference type="Proteomes" id="UP000236161"/>
    </source>
</evidence>
<name>A0A2I0BCZ6_9ASPA</name>
<proteinExistence type="predicted"/>
<reference evidence="1 2" key="1">
    <citation type="journal article" date="2017" name="Nature">
        <title>The Apostasia genome and the evolution of orchids.</title>
        <authorList>
            <person name="Zhang G.Q."/>
            <person name="Liu K.W."/>
            <person name="Li Z."/>
            <person name="Lohaus R."/>
            <person name="Hsiao Y.Y."/>
            <person name="Niu S.C."/>
            <person name="Wang J.Y."/>
            <person name="Lin Y.C."/>
            <person name="Xu Q."/>
            <person name="Chen L.J."/>
            <person name="Yoshida K."/>
            <person name="Fujiwara S."/>
            <person name="Wang Z.W."/>
            <person name="Zhang Y.Q."/>
            <person name="Mitsuda N."/>
            <person name="Wang M."/>
            <person name="Liu G.H."/>
            <person name="Pecoraro L."/>
            <person name="Huang H.X."/>
            <person name="Xiao X.J."/>
            <person name="Lin M."/>
            <person name="Wu X.Y."/>
            <person name="Wu W.L."/>
            <person name="Chen Y.Y."/>
            <person name="Chang S.B."/>
            <person name="Sakamoto S."/>
            <person name="Ohme-Takagi M."/>
            <person name="Yagi M."/>
            <person name="Zeng S.J."/>
            <person name="Shen C.Y."/>
            <person name="Yeh C.M."/>
            <person name="Luo Y.B."/>
            <person name="Tsai W.C."/>
            <person name="Van de Peer Y."/>
            <person name="Liu Z.J."/>
        </authorList>
    </citation>
    <scope>NUCLEOTIDE SEQUENCE [LARGE SCALE GENOMIC DNA]</scope>
    <source>
        <strain evidence="2">cv. Shenzhen</strain>
        <tissue evidence="1">Stem</tissue>
    </source>
</reference>
<accession>A0A2I0BCZ6</accession>
<dbReference type="EMBL" id="KZ451890">
    <property type="protein sequence ID" value="PKA65679.1"/>
    <property type="molecule type" value="Genomic_DNA"/>
</dbReference>
<organism evidence="1 2">
    <name type="scientific">Apostasia shenzhenica</name>
    <dbReference type="NCBI Taxonomy" id="1088818"/>
    <lineage>
        <taxon>Eukaryota</taxon>
        <taxon>Viridiplantae</taxon>
        <taxon>Streptophyta</taxon>
        <taxon>Embryophyta</taxon>
        <taxon>Tracheophyta</taxon>
        <taxon>Spermatophyta</taxon>
        <taxon>Magnoliopsida</taxon>
        <taxon>Liliopsida</taxon>
        <taxon>Asparagales</taxon>
        <taxon>Orchidaceae</taxon>
        <taxon>Apostasioideae</taxon>
        <taxon>Apostasia</taxon>
    </lineage>
</organism>
<gene>
    <name evidence="1" type="ORF">AXF42_Ash013093</name>
</gene>
<sequence length="55" mass="6644">MTKEHCIAAYLFASKAYEIKRKSGSLFMALYFKKCWNTFCPLHFSQSFFRLFYLE</sequence>
<evidence type="ECO:0000313" key="1">
    <source>
        <dbReference type="EMBL" id="PKA65679.1"/>
    </source>
</evidence>
<dbReference type="AlphaFoldDB" id="A0A2I0BCZ6"/>
<keyword evidence="2" id="KW-1185">Reference proteome</keyword>
<dbReference type="Proteomes" id="UP000236161">
    <property type="component" value="Unassembled WGS sequence"/>
</dbReference>